<keyword evidence="5" id="KW-0479">Metal-binding</keyword>
<evidence type="ECO:0000256" key="9">
    <source>
        <dbReference type="ARBA" id="ARBA00031547"/>
    </source>
</evidence>
<proteinExistence type="inferred from homology"/>
<dbReference type="PANTHER" id="PTHR32057:SF14">
    <property type="entry name" value="PROTEIN ADENYLYLTRANSFERASE SELO, MITOCHONDRIAL"/>
    <property type="match status" value="1"/>
</dbReference>
<keyword evidence="4" id="KW-0548">Nucleotidyltransferase</keyword>
<accession>A0A6B2L0E2</accession>
<reference evidence="10" key="1">
    <citation type="journal article" date="2020" name="J. Eukaryot. Microbiol.">
        <title>De novo Sequencing, Assembly and Annotation of the Transcriptome for the Free-Living Testate Amoeba Arcella intermedia.</title>
        <authorList>
            <person name="Ribeiro G.M."/>
            <person name="Porfirio-Sousa A.L."/>
            <person name="Maurer-Alcala X.X."/>
            <person name="Katz L.A."/>
            <person name="Lahr D.J.G."/>
        </authorList>
    </citation>
    <scope>NUCLEOTIDE SEQUENCE</scope>
</reference>
<dbReference type="GO" id="GO:0005739">
    <property type="term" value="C:mitochondrion"/>
    <property type="evidence" value="ECO:0007669"/>
    <property type="project" value="TreeGrafter"/>
</dbReference>
<keyword evidence="8" id="KW-0460">Magnesium</keyword>
<evidence type="ECO:0000256" key="5">
    <source>
        <dbReference type="ARBA" id="ARBA00022723"/>
    </source>
</evidence>
<evidence type="ECO:0000256" key="2">
    <source>
        <dbReference type="ARBA" id="ARBA00009747"/>
    </source>
</evidence>
<comment type="similarity">
    <text evidence="2">Belongs to the SELO family.</text>
</comment>
<dbReference type="GO" id="GO:0005524">
    <property type="term" value="F:ATP binding"/>
    <property type="evidence" value="ECO:0007669"/>
    <property type="project" value="UniProtKB-KW"/>
</dbReference>
<evidence type="ECO:0000313" key="10">
    <source>
        <dbReference type="EMBL" id="NDV30377.1"/>
    </source>
</evidence>
<keyword evidence="6" id="KW-0547">Nucleotide-binding</keyword>
<protein>
    <recommendedName>
        <fullName evidence="9">Selenoprotein O</fullName>
    </recommendedName>
</protein>
<keyword evidence="7" id="KW-0067">ATP-binding</keyword>
<sequence length="599" mass="67277">MATRTDFSLLTQLRADPEYEKYEPNKGSRQVRSGHYVPVEPTPLPHPYLVAYSRNMAQTLGLSDAECTSPPFAQFFSGDIRAVEGFKSWATPYALSIYGQEMYQNCPFGTGNGYGDGRAVSVGEVVVDGRRWEMQLKGGGKTPFCRGADGRAVLRSSVREFLASEAMFHLGVETTRALSLVASKTEKVQRAWFSGKTKTNIQPDDPRLKSYPPELLPFIISQLQGLSKEPDILQDSICAITCRVAPSFIRVGQVELFGRRYRAAKGKGGEAEKRTREELEMIVNHLIFREYPDIHASPATPQDKILAMLREVSKKIAQMTSDWLRVGFNQGNFNSDNCLVGGRTMDYGPFGFMEKFEAYWNMWTGGGKHFGFMNQNEAGLKNFTSFVDAVVLLLDEEGVEMASRINDQHREVAANTTNLMWATKLGLVDWDLQVGAVLEELLALMQETSADFTLVWRQLASVAERFLDEQGGVREADCEKAVIEPLKDCFYATLSGKHIADWIRWTTGWLKLLSTLKTSGRDIAARMRKVSPKFVPREWMLVKAYTLANEGDHSLVREYLALFEHPYEEQSEEQSLKYYRKAPAETYAGAGMGGTAFMT</sequence>
<comment type="cofactor">
    <cofactor evidence="1">
        <name>Mg(2+)</name>
        <dbReference type="ChEBI" id="CHEBI:18420"/>
    </cofactor>
</comment>
<name>A0A6B2L0E2_9EUKA</name>
<evidence type="ECO:0000256" key="6">
    <source>
        <dbReference type="ARBA" id="ARBA00022741"/>
    </source>
</evidence>
<dbReference type="PANTHER" id="PTHR32057">
    <property type="entry name" value="PROTEIN ADENYLYLTRANSFERASE SELO, MITOCHONDRIAL"/>
    <property type="match status" value="1"/>
</dbReference>
<dbReference type="AlphaFoldDB" id="A0A6B2L0E2"/>
<dbReference type="GO" id="GO:0070733">
    <property type="term" value="F:AMPylase activity"/>
    <property type="evidence" value="ECO:0007669"/>
    <property type="project" value="TreeGrafter"/>
</dbReference>
<organism evidence="10">
    <name type="scientific">Arcella intermedia</name>
    <dbReference type="NCBI Taxonomy" id="1963864"/>
    <lineage>
        <taxon>Eukaryota</taxon>
        <taxon>Amoebozoa</taxon>
        <taxon>Tubulinea</taxon>
        <taxon>Elardia</taxon>
        <taxon>Arcellinida</taxon>
        <taxon>Sphaerothecina</taxon>
        <taxon>Arcellidae</taxon>
        <taxon>Arcella</taxon>
    </lineage>
</organism>
<evidence type="ECO:0000256" key="3">
    <source>
        <dbReference type="ARBA" id="ARBA00022679"/>
    </source>
</evidence>
<dbReference type="InterPro" id="IPR003846">
    <property type="entry name" value="SelO"/>
</dbReference>
<dbReference type="GO" id="GO:0046872">
    <property type="term" value="F:metal ion binding"/>
    <property type="evidence" value="ECO:0007669"/>
    <property type="project" value="UniProtKB-KW"/>
</dbReference>
<evidence type="ECO:0000256" key="8">
    <source>
        <dbReference type="ARBA" id="ARBA00022842"/>
    </source>
</evidence>
<evidence type="ECO:0000256" key="4">
    <source>
        <dbReference type="ARBA" id="ARBA00022695"/>
    </source>
</evidence>
<evidence type="ECO:0000256" key="1">
    <source>
        <dbReference type="ARBA" id="ARBA00001946"/>
    </source>
</evidence>
<dbReference type="EMBL" id="GIBP01001408">
    <property type="protein sequence ID" value="NDV30377.1"/>
    <property type="molecule type" value="Transcribed_RNA"/>
</dbReference>
<dbReference type="Pfam" id="PF02696">
    <property type="entry name" value="SelO"/>
    <property type="match status" value="2"/>
</dbReference>
<keyword evidence="3" id="KW-0808">Transferase</keyword>
<evidence type="ECO:0000256" key="7">
    <source>
        <dbReference type="ARBA" id="ARBA00022840"/>
    </source>
</evidence>